<organism evidence="1">
    <name type="scientific">Rhizophora mucronata</name>
    <name type="common">Asiatic mangrove</name>
    <dbReference type="NCBI Taxonomy" id="61149"/>
    <lineage>
        <taxon>Eukaryota</taxon>
        <taxon>Viridiplantae</taxon>
        <taxon>Streptophyta</taxon>
        <taxon>Embryophyta</taxon>
        <taxon>Tracheophyta</taxon>
        <taxon>Spermatophyta</taxon>
        <taxon>Magnoliopsida</taxon>
        <taxon>eudicotyledons</taxon>
        <taxon>Gunneridae</taxon>
        <taxon>Pentapetalae</taxon>
        <taxon>rosids</taxon>
        <taxon>fabids</taxon>
        <taxon>Malpighiales</taxon>
        <taxon>Rhizophoraceae</taxon>
        <taxon>Rhizophora</taxon>
    </lineage>
</organism>
<dbReference type="AlphaFoldDB" id="A0A2P2KUB8"/>
<keyword evidence="1" id="KW-0687">Ribonucleoprotein</keyword>
<keyword evidence="1" id="KW-0689">Ribosomal protein</keyword>
<accession>A0A2P2KUB8</accession>
<dbReference type="EMBL" id="GGEC01028838">
    <property type="protein sequence ID" value="MBX09322.1"/>
    <property type="molecule type" value="Transcribed_RNA"/>
</dbReference>
<proteinExistence type="predicted"/>
<protein>
    <submittedName>
        <fullName evidence="1">60S ribosomal protein L23a-like</fullName>
    </submittedName>
</protein>
<sequence length="18" mass="1984">MKCNFSSDLLGLLLKCQA</sequence>
<reference evidence="1" key="1">
    <citation type="submission" date="2018-02" db="EMBL/GenBank/DDBJ databases">
        <title>Rhizophora mucronata_Transcriptome.</title>
        <authorList>
            <person name="Meera S.P."/>
            <person name="Sreeshan A."/>
            <person name="Augustine A."/>
        </authorList>
    </citation>
    <scope>NUCLEOTIDE SEQUENCE</scope>
    <source>
        <tissue evidence="1">Leaf</tissue>
    </source>
</reference>
<name>A0A2P2KUB8_RHIMU</name>
<dbReference type="GO" id="GO:0005840">
    <property type="term" value="C:ribosome"/>
    <property type="evidence" value="ECO:0007669"/>
    <property type="project" value="UniProtKB-KW"/>
</dbReference>
<evidence type="ECO:0000313" key="1">
    <source>
        <dbReference type="EMBL" id="MBX09322.1"/>
    </source>
</evidence>